<name>A0A3L7A5A7_9MICO</name>
<comment type="caution">
    <text evidence="2">The sequence shown here is derived from an EMBL/GenBank/DDBJ whole genome shotgun (WGS) entry which is preliminary data.</text>
</comment>
<dbReference type="AlphaFoldDB" id="A0A3L7A5A7"/>
<dbReference type="PANTHER" id="PTHR48100:SF1">
    <property type="entry name" value="HISTIDINE PHOSPHATASE FAMILY PROTEIN-RELATED"/>
    <property type="match status" value="1"/>
</dbReference>
<dbReference type="Gene3D" id="3.40.50.1240">
    <property type="entry name" value="Phosphoglycerate mutase-like"/>
    <property type="match status" value="1"/>
</dbReference>
<proteinExistence type="predicted"/>
<keyword evidence="3" id="KW-1185">Reference proteome</keyword>
<dbReference type="CDD" id="cd07067">
    <property type="entry name" value="HP_PGM_like"/>
    <property type="match status" value="1"/>
</dbReference>
<evidence type="ECO:0000313" key="2">
    <source>
        <dbReference type="EMBL" id="RLP75513.1"/>
    </source>
</evidence>
<organism evidence="2 3">
    <name type="scientific">Mycetocola tolaasinivorans</name>
    <dbReference type="NCBI Taxonomy" id="76635"/>
    <lineage>
        <taxon>Bacteria</taxon>
        <taxon>Bacillati</taxon>
        <taxon>Actinomycetota</taxon>
        <taxon>Actinomycetes</taxon>
        <taxon>Micrococcales</taxon>
        <taxon>Microbacteriaceae</taxon>
        <taxon>Mycetocola</taxon>
    </lineage>
</organism>
<dbReference type="GO" id="GO:0016791">
    <property type="term" value="F:phosphatase activity"/>
    <property type="evidence" value="ECO:0007669"/>
    <property type="project" value="TreeGrafter"/>
</dbReference>
<dbReference type="GO" id="GO:0005737">
    <property type="term" value="C:cytoplasm"/>
    <property type="evidence" value="ECO:0007669"/>
    <property type="project" value="TreeGrafter"/>
</dbReference>
<dbReference type="InterPro" id="IPR029033">
    <property type="entry name" value="His_PPase_superfam"/>
</dbReference>
<gene>
    <name evidence="2" type="ORF">D9V32_08500</name>
</gene>
<protein>
    <submittedName>
        <fullName evidence="2">Histidine phosphatase family protein</fullName>
    </submittedName>
</protein>
<evidence type="ECO:0000256" key="1">
    <source>
        <dbReference type="PIRSR" id="PIRSR613078-2"/>
    </source>
</evidence>
<evidence type="ECO:0000313" key="3">
    <source>
        <dbReference type="Proteomes" id="UP000272503"/>
    </source>
</evidence>
<feature type="binding site" evidence="1">
    <location>
        <position position="58"/>
    </location>
    <ligand>
        <name>substrate</name>
    </ligand>
</feature>
<dbReference type="InterPro" id="IPR050275">
    <property type="entry name" value="PGM_Phosphatase"/>
</dbReference>
<dbReference type="SUPFAM" id="SSF53254">
    <property type="entry name" value="Phosphoglycerate mutase-like"/>
    <property type="match status" value="1"/>
</dbReference>
<reference evidence="2 3" key="1">
    <citation type="submission" date="2018-10" db="EMBL/GenBank/DDBJ databases">
        <authorList>
            <person name="Li J."/>
        </authorList>
    </citation>
    <scope>NUCLEOTIDE SEQUENCE [LARGE SCALE GENOMIC DNA]</scope>
    <source>
        <strain evidence="2 3">IF 016277</strain>
    </source>
</reference>
<dbReference type="Proteomes" id="UP000272503">
    <property type="component" value="Unassembled WGS sequence"/>
</dbReference>
<dbReference type="SMART" id="SM00855">
    <property type="entry name" value="PGAM"/>
    <property type="match status" value="1"/>
</dbReference>
<dbReference type="RefSeq" id="WP_121648484.1">
    <property type="nucleotide sequence ID" value="NZ_RCUX01000006.1"/>
</dbReference>
<dbReference type="PANTHER" id="PTHR48100">
    <property type="entry name" value="BROAD-SPECIFICITY PHOSPHATASE YOR283W-RELATED"/>
    <property type="match status" value="1"/>
</dbReference>
<dbReference type="InterPro" id="IPR013078">
    <property type="entry name" value="His_Pase_superF_clade-1"/>
</dbReference>
<dbReference type="EMBL" id="RCUX01000006">
    <property type="protein sequence ID" value="RLP75513.1"/>
    <property type="molecule type" value="Genomic_DNA"/>
</dbReference>
<dbReference type="Pfam" id="PF00300">
    <property type="entry name" value="His_Phos_1"/>
    <property type="match status" value="1"/>
</dbReference>
<accession>A0A3L7A5A7</accession>
<sequence length="207" mass="22336">MTTFILARHGETIWHTGHRYAGMSDIPLDAEGQRAADALAEWAVGAQLDAIVVSPLIRAVNTARPSAIALGAPLHIEPDLVEVDFGIGEGKTISELRPEYPDEVAAFEAAPADTPLPGGEVGRHAIERYLRVLDKLRERYPVGRVLIVGHGTAIRLAVSELIGIDPNRYRDLMPEMLNCGRTTLEITDRGVALQGFNVPTYVPGASA</sequence>
<dbReference type="OrthoDB" id="4697614at2"/>